<organism evidence="1">
    <name type="scientific">bioreactor metagenome</name>
    <dbReference type="NCBI Taxonomy" id="1076179"/>
    <lineage>
        <taxon>unclassified sequences</taxon>
        <taxon>metagenomes</taxon>
        <taxon>ecological metagenomes</taxon>
    </lineage>
</organism>
<accession>A0A645DZ25</accession>
<sequence length="315" mass="35188">MPNITKQRLKHLVAQKPAIQNRVSITRGTDEVALTLLGQISAKLNNYQPKIFVAYADEQAPYTVMPYMPHSVATTAAEKIALVGGIPVQSPEQADFVLFIQVGTRSNQYSTVPHSAREIQALLDSGYKVALVDLSEEFSSSETVFPFLLRDNVALTKLIAYAGWNTTSNSIGTAITQATIFTATLPNMKTNDQLFALYKHNLEFLTARFLDDWYYLKEVQPVVNKVLQALNINPYQLGSYYEGTNTVISRIMQYKSQQLLYSTAFRSPLTIVTSQGPVELTVTSLTIRACLPWERTFEISLKPTLKLSLVNSNHN</sequence>
<dbReference type="InterPro" id="IPR025394">
    <property type="entry name" value="DUF4127"/>
</dbReference>
<comment type="caution">
    <text evidence="1">The sequence shown here is derived from an EMBL/GenBank/DDBJ whole genome shotgun (WGS) entry which is preliminary data.</text>
</comment>
<dbReference type="Pfam" id="PF13552">
    <property type="entry name" value="DUF4127"/>
    <property type="match status" value="1"/>
</dbReference>
<name>A0A645DZ25_9ZZZZ</name>
<evidence type="ECO:0000313" key="1">
    <source>
        <dbReference type="EMBL" id="MPM93853.1"/>
    </source>
</evidence>
<proteinExistence type="predicted"/>
<reference evidence="1" key="1">
    <citation type="submission" date="2019-08" db="EMBL/GenBank/DDBJ databases">
        <authorList>
            <person name="Kucharzyk K."/>
            <person name="Murdoch R.W."/>
            <person name="Higgins S."/>
            <person name="Loffler F."/>
        </authorList>
    </citation>
    <scope>NUCLEOTIDE SEQUENCE</scope>
</reference>
<dbReference type="EMBL" id="VSSQ01040570">
    <property type="protein sequence ID" value="MPM93853.1"/>
    <property type="molecule type" value="Genomic_DNA"/>
</dbReference>
<protein>
    <submittedName>
        <fullName evidence="1">Uncharacterized protein</fullName>
    </submittedName>
</protein>
<dbReference type="AlphaFoldDB" id="A0A645DZ25"/>
<gene>
    <name evidence="1" type="ORF">SDC9_140995</name>
</gene>